<evidence type="ECO:0000259" key="1">
    <source>
        <dbReference type="PROSITE" id="PS50943"/>
    </source>
</evidence>
<dbReference type="SUPFAM" id="SSF47413">
    <property type="entry name" value="lambda repressor-like DNA-binding domains"/>
    <property type="match status" value="1"/>
</dbReference>
<sequence length="71" mass="8403">MNISRGRCLLSELIEAKGWTQSEYARRSGRPQRMISHFCANERTMKPEDIYIAEELLGCDFRDLYEGFKRK</sequence>
<keyword evidence="3" id="KW-1185">Reference proteome</keyword>
<dbReference type="GO" id="GO:0003677">
    <property type="term" value="F:DNA binding"/>
    <property type="evidence" value="ECO:0007669"/>
    <property type="project" value="InterPro"/>
</dbReference>
<evidence type="ECO:0000313" key="3">
    <source>
        <dbReference type="Proteomes" id="UP000297900"/>
    </source>
</evidence>
<dbReference type="InterPro" id="IPR010982">
    <property type="entry name" value="Lambda_DNA-bd_dom_sf"/>
</dbReference>
<name>A0A4Y8M6F9_9BACL</name>
<proteinExistence type="predicted"/>
<organism evidence="2 3">
    <name type="scientific">Cohnella luojiensis</name>
    <dbReference type="NCBI Taxonomy" id="652876"/>
    <lineage>
        <taxon>Bacteria</taxon>
        <taxon>Bacillati</taxon>
        <taxon>Bacillota</taxon>
        <taxon>Bacilli</taxon>
        <taxon>Bacillales</taxon>
        <taxon>Paenibacillaceae</taxon>
        <taxon>Cohnella</taxon>
    </lineage>
</organism>
<dbReference type="PROSITE" id="PS50943">
    <property type="entry name" value="HTH_CROC1"/>
    <property type="match status" value="1"/>
</dbReference>
<comment type="caution">
    <text evidence="2">The sequence shown here is derived from an EMBL/GenBank/DDBJ whole genome shotgun (WGS) entry which is preliminary data.</text>
</comment>
<dbReference type="SMART" id="SM00530">
    <property type="entry name" value="HTH_XRE"/>
    <property type="match status" value="1"/>
</dbReference>
<dbReference type="Proteomes" id="UP000297900">
    <property type="component" value="Unassembled WGS sequence"/>
</dbReference>
<feature type="domain" description="HTH cro/C1-type" evidence="1">
    <location>
        <begin position="10"/>
        <end position="64"/>
    </location>
</feature>
<dbReference type="EMBL" id="SOMN01000002">
    <property type="protein sequence ID" value="TFE30854.1"/>
    <property type="molecule type" value="Genomic_DNA"/>
</dbReference>
<gene>
    <name evidence="2" type="ORF">E2980_03500</name>
</gene>
<dbReference type="Gene3D" id="1.10.260.40">
    <property type="entry name" value="lambda repressor-like DNA-binding domains"/>
    <property type="match status" value="1"/>
</dbReference>
<reference evidence="2 3" key="1">
    <citation type="submission" date="2019-03" db="EMBL/GenBank/DDBJ databases">
        <title>Cohnella endophytica sp. nov., a novel endophytic bacterium isolated from bark of Sonneratia apetala.</title>
        <authorList>
            <person name="Tuo L."/>
        </authorList>
    </citation>
    <scope>NUCLEOTIDE SEQUENCE [LARGE SCALE GENOMIC DNA]</scope>
    <source>
        <strain evidence="2 3">CCTCC AB 208254</strain>
    </source>
</reference>
<dbReference type="InterPro" id="IPR001387">
    <property type="entry name" value="Cro/C1-type_HTH"/>
</dbReference>
<evidence type="ECO:0000313" key="2">
    <source>
        <dbReference type="EMBL" id="TFE30854.1"/>
    </source>
</evidence>
<dbReference type="AlphaFoldDB" id="A0A4Y8M6F9"/>
<dbReference type="RefSeq" id="WP_135150733.1">
    <property type="nucleotide sequence ID" value="NZ_SOMN01000002.1"/>
</dbReference>
<dbReference type="OrthoDB" id="2472497at2"/>
<dbReference type="CDD" id="cd00093">
    <property type="entry name" value="HTH_XRE"/>
    <property type="match status" value="1"/>
</dbReference>
<dbReference type="Pfam" id="PF01381">
    <property type="entry name" value="HTH_3"/>
    <property type="match status" value="1"/>
</dbReference>
<protein>
    <submittedName>
        <fullName evidence="2">XRE family transcriptional regulator</fullName>
    </submittedName>
</protein>
<accession>A0A4Y8M6F9</accession>